<dbReference type="KEGG" id="mgo:AFA91_03125"/>
<dbReference type="PATRIC" id="fig|134601.6.peg.653"/>
<evidence type="ECO:0000313" key="2">
    <source>
        <dbReference type="EMBL" id="AKS31034.1"/>
    </source>
</evidence>
<reference evidence="2 3" key="1">
    <citation type="submission" date="2015-07" db="EMBL/GenBank/DDBJ databases">
        <title>Complete genome sequence of Mycobacterium goodii X7B, a facultative thermophilic biodesulfurizing bacterium.</title>
        <authorList>
            <person name="Yu B."/>
            <person name="Li F."/>
            <person name="Xu P."/>
        </authorList>
    </citation>
    <scope>NUCLEOTIDE SEQUENCE [LARGE SCALE GENOMIC DNA]</scope>
    <source>
        <strain evidence="2 3">X7B</strain>
    </source>
</reference>
<dbReference type="EMBL" id="CP012150">
    <property type="protein sequence ID" value="AKS31034.1"/>
    <property type="molecule type" value="Genomic_DNA"/>
</dbReference>
<name>A0A0K0X0T9_MYCGD</name>
<evidence type="ECO:0000313" key="3">
    <source>
        <dbReference type="Proteomes" id="UP000062255"/>
    </source>
</evidence>
<dbReference type="PROSITE" id="PS51459">
    <property type="entry name" value="FIDO"/>
    <property type="match status" value="1"/>
</dbReference>
<sequence length="251" mass="25991">MTERPDPLAPLFELPGVAAACEEARDALGRAHRHKVNLRGWPQTAAESALRGARASAVLDGGAVQLSADGDPDPVTAGAIRVAEAIEGGATSLVTVWQRAPMQALARLHALAAADLTDDEHLGRPRTDPEVVPRLELLIELLTGGSKVPAPVLAAVAHGELLTLAPFGTADGVVARAVSRLVTIASGLDPHGLGVPEVHWMRKSGEYRGAERGFASGTSDGLTAWLLLSCEALHAGAREALQIAQHVGQAG</sequence>
<protein>
    <submittedName>
        <fullName evidence="2">Oxidoreductase</fullName>
    </submittedName>
</protein>
<evidence type="ECO:0000259" key="1">
    <source>
        <dbReference type="PROSITE" id="PS51459"/>
    </source>
</evidence>
<organism evidence="2 3">
    <name type="scientific">Mycolicibacterium goodii</name>
    <name type="common">Mycobacterium goodii</name>
    <dbReference type="NCBI Taxonomy" id="134601"/>
    <lineage>
        <taxon>Bacteria</taxon>
        <taxon>Bacillati</taxon>
        <taxon>Actinomycetota</taxon>
        <taxon>Actinomycetes</taxon>
        <taxon>Mycobacteriales</taxon>
        <taxon>Mycobacteriaceae</taxon>
        <taxon>Mycolicibacterium</taxon>
    </lineage>
</organism>
<feature type="domain" description="Fido" evidence="1">
    <location>
        <begin position="100"/>
        <end position="228"/>
    </location>
</feature>
<dbReference type="Proteomes" id="UP000062255">
    <property type="component" value="Chromosome"/>
</dbReference>
<dbReference type="AlphaFoldDB" id="A0A0K0X0T9"/>
<dbReference type="RefSeq" id="WP_049743444.1">
    <property type="nucleotide sequence ID" value="NZ_CP012150.1"/>
</dbReference>
<gene>
    <name evidence="2" type="ORF">AFA91_03125</name>
</gene>
<proteinExistence type="predicted"/>
<accession>A0A0K0X0T9</accession>
<dbReference type="OrthoDB" id="5241763at2"/>
<dbReference type="STRING" id="134601.AFA91_03125"/>
<dbReference type="InterPro" id="IPR003812">
    <property type="entry name" value="Fido"/>
</dbReference>